<dbReference type="EMBL" id="JALJZS010000002">
    <property type="protein sequence ID" value="MCP2000233.1"/>
    <property type="molecule type" value="Genomic_DNA"/>
</dbReference>
<dbReference type="Proteomes" id="UP001205486">
    <property type="component" value="Unassembled WGS sequence"/>
</dbReference>
<gene>
    <name evidence="1" type="ORF">J2S34_002681</name>
</gene>
<organism evidence="1 2">
    <name type="scientific">Nitrobacter winogradskyi</name>
    <name type="common">Nitrobacter agilis</name>
    <dbReference type="NCBI Taxonomy" id="913"/>
    <lineage>
        <taxon>Bacteria</taxon>
        <taxon>Pseudomonadati</taxon>
        <taxon>Pseudomonadota</taxon>
        <taxon>Alphaproteobacteria</taxon>
        <taxon>Hyphomicrobiales</taxon>
        <taxon>Nitrobacteraceae</taxon>
        <taxon>Nitrobacter</taxon>
    </lineage>
</organism>
<proteinExistence type="predicted"/>
<evidence type="ECO:0000313" key="2">
    <source>
        <dbReference type="Proteomes" id="UP001205486"/>
    </source>
</evidence>
<reference evidence="1" key="1">
    <citation type="submission" date="2022-03" db="EMBL/GenBank/DDBJ databases">
        <title>Interactions between chemoautotrophic and heterotrophic bacteria.</title>
        <authorList>
            <person name="Santoro A."/>
        </authorList>
    </citation>
    <scope>NUCLEOTIDE SEQUENCE</scope>
    <source>
        <strain evidence="1">Nb-106</strain>
    </source>
</reference>
<name>A0ACC6AK36_NITWI</name>
<keyword evidence="1" id="KW-0378">Hydrolase</keyword>
<keyword evidence="2" id="KW-1185">Reference proteome</keyword>
<sequence length="87" mass="9662">MTQTRAYRALLRFLQDASGDGLAFVLVITGKGRAKGADSERGVLRRQVPQWLALPEFRSLVVGFDEAHLGHGGEGALYVRLRRRVRA</sequence>
<protein>
    <submittedName>
        <fullName evidence="1">DNA-nicking Smr family endonuclease</fullName>
    </submittedName>
</protein>
<keyword evidence="1" id="KW-0540">Nuclease</keyword>
<comment type="caution">
    <text evidence="1">The sequence shown here is derived from an EMBL/GenBank/DDBJ whole genome shotgun (WGS) entry which is preliminary data.</text>
</comment>
<evidence type="ECO:0000313" key="1">
    <source>
        <dbReference type="EMBL" id="MCP2000233.1"/>
    </source>
</evidence>
<accession>A0ACC6AK36</accession>
<keyword evidence="1" id="KW-0255">Endonuclease</keyword>